<dbReference type="Pfam" id="PF03484">
    <property type="entry name" value="B5"/>
    <property type="match status" value="1"/>
</dbReference>
<dbReference type="InterPro" id="IPR020825">
    <property type="entry name" value="Phe-tRNA_synthase-like_B3/B4"/>
</dbReference>
<protein>
    <recommendedName>
        <fullName evidence="2">phenylalanine--tRNA ligase</fullName>
        <ecNumber evidence="2">6.1.1.20</ecNumber>
    </recommendedName>
</protein>
<keyword evidence="9" id="KW-0030">Aminoacyl-tRNA synthetase</keyword>
<dbReference type="SUPFAM" id="SSF46955">
    <property type="entry name" value="Putative DNA-binding domain"/>
    <property type="match status" value="1"/>
</dbReference>
<dbReference type="InterPro" id="IPR005121">
    <property type="entry name" value="Fdx_antiC-bd"/>
</dbReference>
<dbReference type="Gene3D" id="3.30.930.10">
    <property type="entry name" value="Bira Bifunctional Protein, Domain 2"/>
    <property type="match status" value="1"/>
</dbReference>
<dbReference type="GO" id="GO:0000287">
    <property type="term" value="F:magnesium ion binding"/>
    <property type="evidence" value="ECO:0007669"/>
    <property type="project" value="InterPro"/>
</dbReference>
<evidence type="ECO:0000313" key="12">
    <source>
        <dbReference type="EMBL" id="KKS43099.1"/>
    </source>
</evidence>
<dbReference type="Gene3D" id="3.30.70.380">
    <property type="entry name" value="Ferrodoxin-fold anticodon-binding domain"/>
    <property type="match status" value="1"/>
</dbReference>
<feature type="non-terminal residue" evidence="12">
    <location>
        <position position="1"/>
    </location>
</feature>
<dbReference type="SMART" id="SM00873">
    <property type="entry name" value="B3_4"/>
    <property type="match status" value="1"/>
</dbReference>
<dbReference type="PROSITE" id="PS51447">
    <property type="entry name" value="FDX_ACB"/>
    <property type="match status" value="1"/>
</dbReference>
<dbReference type="InterPro" id="IPR045864">
    <property type="entry name" value="aa-tRNA-synth_II/BPL/LPL"/>
</dbReference>
<evidence type="ECO:0000256" key="6">
    <source>
        <dbReference type="ARBA" id="ARBA00022840"/>
    </source>
</evidence>
<keyword evidence="6" id="KW-0067">ATP-binding</keyword>
<dbReference type="PROSITE" id="PS51483">
    <property type="entry name" value="B5"/>
    <property type="match status" value="1"/>
</dbReference>
<accession>A0A0G0Z2X8</accession>
<feature type="domain" description="B5" evidence="11">
    <location>
        <begin position="169"/>
        <end position="246"/>
    </location>
</feature>
<evidence type="ECO:0000313" key="13">
    <source>
        <dbReference type="Proteomes" id="UP000033854"/>
    </source>
</evidence>
<dbReference type="SMART" id="SM00874">
    <property type="entry name" value="B5"/>
    <property type="match status" value="1"/>
</dbReference>
<evidence type="ECO:0000256" key="9">
    <source>
        <dbReference type="ARBA" id="ARBA00023146"/>
    </source>
</evidence>
<keyword evidence="7" id="KW-0460">Magnesium</keyword>
<keyword evidence="5" id="KW-0547">Nucleotide-binding</keyword>
<evidence type="ECO:0000256" key="7">
    <source>
        <dbReference type="ARBA" id="ARBA00022842"/>
    </source>
</evidence>
<organism evidence="12 13">
    <name type="scientific">Candidatus Collierbacteria bacterium GW2011_GWA2_42_17</name>
    <dbReference type="NCBI Taxonomy" id="1618378"/>
    <lineage>
        <taxon>Bacteria</taxon>
        <taxon>Candidatus Collieribacteriota</taxon>
    </lineage>
</organism>
<dbReference type="SMART" id="SM00896">
    <property type="entry name" value="FDX-ACB"/>
    <property type="match status" value="1"/>
</dbReference>
<comment type="caution">
    <text evidence="12">The sequence shown here is derived from an EMBL/GenBank/DDBJ whole genome shotgun (WGS) entry which is preliminary data.</text>
</comment>
<comment type="cofactor">
    <cofactor evidence="1">
        <name>Mg(2+)</name>
        <dbReference type="ChEBI" id="CHEBI:18420"/>
    </cofactor>
</comment>
<name>A0A0G0Z2X8_9BACT</name>
<keyword evidence="3 12" id="KW-0436">Ligase</keyword>
<dbReference type="Pfam" id="PF17759">
    <property type="entry name" value="tRNA_synthFbeta"/>
    <property type="match status" value="1"/>
</dbReference>
<dbReference type="Proteomes" id="UP000033854">
    <property type="component" value="Unassembled WGS sequence"/>
</dbReference>
<dbReference type="PANTHER" id="PTHR10947">
    <property type="entry name" value="PHENYLALANYL-TRNA SYNTHETASE BETA CHAIN AND LEUCINE-RICH REPEAT-CONTAINING PROTEIN 47"/>
    <property type="match status" value="1"/>
</dbReference>
<gene>
    <name evidence="12" type="ORF">UV06_C0002G0001</name>
</gene>
<dbReference type="Pfam" id="PF03483">
    <property type="entry name" value="B3_4"/>
    <property type="match status" value="1"/>
</dbReference>
<sequence>TQSLLTLCGERPINNAVDITNELTLLYGLPGHIFDLDKLATQKLTIRESKNGEEVITLDGQNNKLKGGDLVIEDGAGRLVDLCGVMGGSVAEVDEHTKNILLIFPVYQPSKVRRTSLYLQKRTLASQIYEKQPDTELCLPVLMNAIKLFGERTGSRVSSAVFDSNPTPPKTKEIILDIDWANNLIGIQIPPKTIISILESLGFSTKSKDQNQIICTVPSWRRHDIDIKEDLVEEIARVYGYSKLPPTLPCVNLPPEAKNNLLSTESKIKTLLSSQGFNEVYNNSLISLDLIEKAMLKEASHLKLNNALSKDYEYLRTTLVPSVLQNIKNNQGKTEEPFYLYELSNVYLPTGEKLPRENSMLVIGTTIPFRLTKSYLTLLFEHLSLKKYKFKTSTSSPIYFVEEKTATISSGDSTLGFIGSIKPAILHKLGITSDPIIIELDAQKLVDSISENYIYSPISDFPDVVEQITISSNERVGDIIEKIRSANKLIKDISYLDSFEKNHSFKITFSSPNKNLTQSEVNDIKKTIGALFN</sequence>
<reference evidence="12 13" key="1">
    <citation type="journal article" date="2015" name="Nature">
        <title>rRNA introns, odd ribosomes, and small enigmatic genomes across a large radiation of phyla.</title>
        <authorList>
            <person name="Brown C.T."/>
            <person name="Hug L.A."/>
            <person name="Thomas B.C."/>
            <person name="Sharon I."/>
            <person name="Castelle C.J."/>
            <person name="Singh A."/>
            <person name="Wilkins M.J."/>
            <person name="Williams K.H."/>
            <person name="Banfield J.F."/>
        </authorList>
    </citation>
    <scope>NUCLEOTIDE SEQUENCE [LARGE SCALE GENOMIC DNA]</scope>
</reference>
<dbReference type="InterPro" id="IPR045060">
    <property type="entry name" value="Phe-tRNA-ligase_IIc_bsu"/>
</dbReference>
<dbReference type="Gene3D" id="3.30.56.10">
    <property type="match status" value="1"/>
</dbReference>
<dbReference type="EC" id="6.1.1.20" evidence="2"/>
<dbReference type="GO" id="GO:0009328">
    <property type="term" value="C:phenylalanine-tRNA ligase complex"/>
    <property type="evidence" value="ECO:0007669"/>
    <property type="project" value="TreeGrafter"/>
</dbReference>
<evidence type="ECO:0000256" key="5">
    <source>
        <dbReference type="ARBA" id="ARBA00022741"/>
    </source>
</evidence>
<evidence type="ECO:0000259" key="11">
    <source>
        <dbReference type="PROSITE" id="PS51483"/>
    </source>
</evidence>
<evidence type="ECO:0000256" key="4">
    <source>
        <dbReference type="ARBA" id="ARBA00022723"/>
    </source>
</evidence>
<dbReference type="GO" id="GO:0004826">
    <property type="term" value="F:phenylalanine-tRNA ligase activity"/>
    <property type="evidence" value="ECO:0007669"/>
    <property type="project" value="UniProtKB-EC"/>
</dbReference>
<dbReference type="InterPro" id="IPR041616">
    <property type="entry name" value="PheRS_beta_core"/>
</dbReference>
<dbReference type="InterPro" id="IPR036690">
    <property type="entry name" value="Fdx_antiC-bd_sf"/>
</dbReference>
<dbReference type="PANTHER" id="PTHR10947:SF0">
    <property type="entry name" value="PHENYLALANINE--TRNA LIGASE BETA SUBUNIT"/>
    <property type="match status" value="1"/>
</dbReference>
<keyword evidence="8" id="KW-0648">Protein biosynthesis</keyword>
<dbReference type="PATRIC" id="fig|1618378.3.peg.242"/>
<proteinExistence type="predicted"/>
<dbReference type="GO" id="GO:0003723">
    <property type="term" value="F:RNA binding"/>
    <property type="evidence" value="ECO:0007669"/>
    <property type="project" value="InterPro"/>
</dbReference>
<dbReference type="InterPro" id="IPR005146">
    <property type="entry name" value="B3/B4_tRNA-bd"/>
</dbReference>
<dbReference type="GO" id="GO:0005524">
    <property type="term" value="F:ATP binding"/>
    <property type="evidence" value="ECO:0007669"/>
    <property type="project" value="UniProtKB-KW"/>
</dbReference>
<dbReference type="GO" id="GO:0006432">
    <property type="term" value="P:phenylalanyl-tRNA aminoacylation"/>
    <property type="evidence" value="ECO:0007669"/>
    <property type="project" value="InterPro"/>
</dbReference>
<dbReference type="SUPFAM" id="SSF54991">
    <property type="entry name" value="Anticodon-binding domain of PheRS"/>
    <property type="match status" value="1"/>
</dbReference>
<dbReference type="SUPFAM" id="SSF55681">
    <property type="entry name" value="Class II aaRS and biotin synthetases"/>
    <property type="match status" value="1"/>
</dbReference>
<dbReference type="AlphaFoldDB" id="A0A0G0Z2X8"/>
<feature type="domain" description="FDX-ACB" evidence="10">
    <location>
        <begin position="459"/>
        <end position="533"/>
    </location>
</feature>
<evidence type="ECO:0000256" key="2">
    <source>
        <dbReference type="ARBA" id="ARBA00012814"/>
    </source>
</evidence>
<evidence type="ECO:0000256" key="1">
    <source>
        <dbReference type="ARBA" id="ARBA00001946"/>
    </source>
</evidence>
<dbReference type="InterPro" id="IPR005147">
    <property type="entry name" value="tRNA_synthase_B5-dom"/>
</dbReference>
<dbReference type="EMBL" id="LCDA01000002">
    <property type="protein sequence ID" value="KKS43099.1"/>
    <property type="molecule type" value="Genomic_DNA"/>
</dbReference>
<dbReference type="Gene3D" id="3.50.40.10">
    <property type="entry name" value="Phenylalanyl-trna Synthetase, Chain B, domain 3"/>
    <property type="match status" value="1"/>
</dbReference>
<keyword evidence="4" id="KW-0479">Metal-binding</keyword>
<dbReference type="InterPro" id="IPR009061">
    <property type="entry name" value="DNA-bd_dom_put_sf"/>
</dbReference>
<evidence type="ECO:0000256" key="8">
    <source>
        <dbReference type="ARBA" id="ARBA00022917"/>
    </source>
</evidence>
<evidence type="ECO:0000259" key="10">
    <source>
        <dbReference type="PROSITE" id="PS51447"/>
    </source>
</evidence>
<evidence type="ECO:0000256" key="3">
    <source>
        <dbReference type="ARBA" id="ARBA00022598"/>
    </source>
</evidence>
<dbReference type="SUPFAM" id="SSF56037">
    <property type="entry name" value="PheT/TilS domain"/>
    <property type="match status" value="1"/>
</dbReference>